<feature type="repeat" description="TPR" evidence="3">
    <location>
        <begin position="693"/>
        <end position="726"/>
    </location>
</feature>
<dbReference type="SUPFAM" id="SSF48452">
    <property type="entry name" value="TPR-like"/>
    <property type="match status" value="1"/>
</dbReference>
<dbReference type="PROSITE" id="PS50005">
    <property type="entry name" value="TPR"/>
    <property type="match status" value="4"/>
</dbReference>
<evidence type="ECO:0008006" key="8">
    <source>
        <dbReference type="Google" id="ProtNLM"/>
    </source>
</evidence>
<dbReference type="RefSeq" id="WP_264328226.1">
    <property type="nucleotide sequence ID" value="NZ_JADEXQ010000196.1"/>
</dbReference>
<dbReference type="PANTHER" id="PTHR44858">
    <property type="entry name" value="TETRATRICOPEPTIDE REPEAT PROTEIN 6"/>
    <property type="match status" value="1"/>
</dbReference>
<dbReference type="PANTHER" id="PTHR44858:SF1">
    <property type="entry name" value="UDP-N-ACETYLGLUCOSAMINE--PEPTIDE N-ACETYLGLUCOSAMINYLTRANSFERASE SPINDLY-RELATED"/>
    <property type="match status" value="1"/>
</dbReference>
<dbReference type="GO" id="GO:0009279">
    <property type="term" value="C:cell outer membrane"/>
    <property type="evidence" value="ECO:0007669"/>
    <property type="project" value="TreeGrafter"/>
</dbReference>
<reference evidence="6" key="1">
    <citation type="submission" date="2020-10" db="EMBL/GenBank/DDBJ databases">
        <authorList>
            <person name="Castelo-Branco R."/>
            <person name="Eusebio N."/>
            <person name="Adriana R."/>
            <person name="Vieira A."/>
            <person name="Brugerolle De Fraissinette N."/>
            <person name="Rezende De Castro R."/>
            <person name="Schneider M.P."/>
            <person name="Vasconcelos V."/>
            <person name="Leao P.N."/>
        </authorList>
    </citation>
    <scope>NUCLEOTIDE SEQUENCE</scope>
    <source>
        <strain evidence="6">LEGE 11480</strain>
    </source>
</reference>
<feature type="repeat" description="TPR" evidence="3">
    <location>
        <begin position="591"/>
        <end position="624"/>
    </location>
</feature>
<sequence>MKKSNWLDIAEYSLLAGSGVGAVIAIVSKQLAFTATPVSLLLLVNLLNRRRVDQEIEARSQESITLVEHRLSKQVEAIDRRVQGLPTFWDLASLRKTVLQKNRLVSTQIHQELSHRLTELEKEDSPELVAQINHLKEQQARMQTVLTAAERNLAHIVSHDRMREAEDELQTMRSQMGKVQDAINKFTRTMNPSAIKTIQGQIDHLNRRITSLPNPVDTERLQQEMKEVLKSINDMASRRETTRMLDEIVQIRTQQERLDQKVAPIYLIAKGMRRQVATLEGVMRDHNMFQGGVEPIEAASITELKEAIATIEQRIQHLPAEVDLVQLRGEVFSRLDSKTDTLHQEIQGVQQSAHNLTQQQQMMEGWIKRLPEFLDFSSLRNQMKYLGDRLDSHEVRLDETSASIEQLQPGSKNAKYELLFDLPNSTGLNGNRSLLEAALETAENCVTMVLPHPDKSVFDKDLLKQVRGFLDRGGKLDLGWGYLSNLEQDLPPRYIQARTSVLNADKGFLKKILTQLNELRRCYPEQFRFKVLGTDDSFLLCDRDYAILGSQVNLQSQAFPRLAVGLRTNNLDVIQRLHDRFEQPGLNEEDEQAYFKRALTRSELDEPKGAIDDYTRVIQINPKHDTAYNNRGLLRYEMGNREGSIADFNRAILVNPGNSIAYCNRGVVRSEMGNLMGAVEDFSDAVQVSPSCAPAFFQRGLARTQMGNKMGAVEDFSAVIRLDDQDASAFYYRGLARTKLGDRIGAIRDLKESARLFSAQENSAGHQQALGSINQLQKSLVIEGSGDSGVTARTS</sequence>
<dbReference type="InterPro" id="IPR050498">
    <property type="entry name" value="Ycf3"/>
</dbReference>
<keyword evidence="5" id="KW-0472">Membrane</keyword>
<comment type="caution">
    <text evidence="6">The sequence shown here is derived from an EMBL/GenBank/DDBJ whole genome shotgun (WGS) entry which is preliminary data.</text>
</comment>
<keyword evidence="2 3" id="KW-0802">TPR repeat</keyword>
<organism evidence="6 7">
    <name type="scientific">Romeriopsis navalis LEGE 11480</name>
    <dbReference type="NCBI Taxonomy" id="2777977"/>
    <lineage>
        <taxon>Bacteria</taxon>
        <taxon>Bacillati</taxon>
        <taxon>Cyanobacteriota</taxon>
        <taxon>Cyanophyceae</taxon>
        <taxon>Leptolyngbyales</taxon>
        <taxon>Leptolyngbyaceae</taxon>
        <taxon>Romeriopsis</taxon>
        <taxon>Romeriopsis navalis</taxon>
    </lineage>
</organism>
<dbReference type="SMART" id="SM00028">
    <property type="entry name" value="TPR"/>
    <property type="match status" value="5"/>
</dbReference>
<evidence type="ECO:0000256" key="4">
    <source>
        <dbReference type="SAM" id="Coils"/>
    </source>
</evidence>
<dbReference type="InterPro" id="IPR011990">
    <property type="entry name" value="TPR-like_helical_dom_sf"/>
</dbReference>
<proteinExistence type="predicted"/>
<keyword evidence="5" id="KW-0812">Transmembrane</keyword>
<evidence type="ECO:0000313" key="6">
    <source>
        <dbReference type="EMBL" id="MBE9033423.1"/>
    </source>
</evidence>
<keyword evidence="1" id="KW-0677">Repeat</keyword>
<feature type="repeat" description="TPR" evidence="3">
    <location>
        <begin position="625"/>
        <end position="658"/>
    </location>
</feature>
<feature type="repeat" description="TPR" evidence="3">
    <location>
        <begin position="659"/>
        <end position="692"/>
    </location>
</feature>
<accession>A0A928Z776</accession>
<name>A0A928Z776_9CYAN</name>
<dbReference type="InterPro" id="IPR019734">
    <property type="entry name" value="TPR_rpt"/>
</dbReference>
<keyword evidence="7" id="KW-1185">Reference proteome</keyword>
<evidence type="ECO:0000256" key="3">
    <source>
        <dbReference type="PROSITE-ProRule" id="PRU00339"/>
    </source>
</evidence>
<dbReference type="Pfam" id="PF13181">
    <property type="entry name" value="TPR_8"/>
    <property type="match status" value="2"/>
</dbReference>
<evidence type="ECO:0000256" key="5">
    <source>
        <dbReference type="SAM" id="Phobius"/>
    </source>
</evidence>
<dbReference type="Gene3D" id="1.25.40.10">
    <property type="entry name" value="Tetratricopeptide repeat domain"/>
    <property type="match status" value="2"/>
</dbReference>
<keyword evidence="4" id="KW-0175">Coiled coil</keyword>
<evidence type="ECO:0000256" key="2">
    <source>
        <dbReference type="ARBA" id="ARBA00022803"/>
    </source>
</evidence>
<evidence type="ECO:0000313" key="7">
    <source>
        <dbReference type="Proteomes" id="UP000625316"/>
    </source>
</evidence>
<dbReference type="Proteomes" id="UP000625316">
    <property type="component" value="Unassembled WGS sequence"/>
</dbReference>
<feature type="transmembrane region" description="Helical" evidence="5">
    <location>
        <begin position="20"/>
        <end position="44"/>
    </location>
</feature>
<feature type="coiled-coil region" evidence="4">
    <location>
        <begin position="132"/>
        <end position="182"/>
    </location>
</feature>
<evidence type="ECO:0000256" key="1">
    <source>
        <dbReference type="ARBA" id="ARBA00022737"/>
    </source>
</evidence>
<keyword evidence="5" id="KW-1133">Transmembrane helix</keyword>
<dbReference type="AlphaFoldDB" id="A0A928Z776"/>
<dbReference type="GO" id="GO:0046813">
    <property type="term" value="P:receptor-mediated virion attachment to host cell"/>
    <property type="evidence" value="ECO:0007669"/>
    <property type="project" value="TreeGrafter"/>
</dbReference>
<gene>
    <name evidence="6" type="ORF">IQ266_27205</name>
</gene>
<dbReference type="EMBL" id="JADEXQ010000196">
    <property type="protein sequence ID" value="MBE9033423.1"/>
    <property type="molecule type" value="Genomic_DNA"/>
</dbReference>
<protein>
    <recommendedName>
        <fullName evidence="8">Tetratricopeptide repeat protein</fullName>
    </recommendedName>
</protein>